<accession>A0A5C6BEC5</accession>
<evidence type="ECO:0000313" key="2">
    <source>
        <dbReference type="Proteomes" id="UP000319908"/>
    </source>
</evidence>
<proteinExistence type="predicted"/>
<dbReference type="OrthoDB" id="9877847at2"/>
<sequence>MSFLNKLKTAANQTKLASTSLATNSVGTVWGKYGDSICETVLRYATLAAKKGKPFIVDDAKYKANVIDPAWEVLPTPVRLLGRDRLNWDAIFLAGRSKVFLIEGEDVTVHPEAKQRINNLFAGMLPKEQLPAIAAESSCEDAN</sequence>
<name>A0A5C6BEC5_9BACT</name>
<keyword evidence="2" id="KW-1185">Reference proteome</keyword>
<dbReference type="AlphaFoldDB" id="A0A5C6BEC5"/>
<protein>
    <submittedName>
        <fullName evidence="1">Uncharacterized protein</fullName>
    </submittedName>
</protein>
<dbReference type="RefSeq" id="WP_146409818.1">
    <property type="nucleotide sequence ID" value="NZ_SJPU01000006.1"/>
</dbReference>
<organism evidence="1 2">
    <name type="scientific">Allorhodopirellula heiligendammensis</name>
    <dbReference type="NCBI Taxonomy" id="2714739"/>
    <lineage>
        <taxon>Bacteria</taxon>
        <taxon>Pseudomonadati</taxon>
        <taxon>Planctomycetota</taxon>
        <taxon>Planctomycetia</taxon>
        <taxon>Pirellulales</taxon>
        <taxon>Pirellulaceae</taxon>
        <taxon>Allorhodopirellula</taxon>
    </lineage>
</organism>
<dbReference type="EMBL" id="SJPU01000006">
    <property type="protein sequence ID" value="TWU09831.1"/>
    <property type="molecule type" value="Genomic_DNA"/>
</dbReference>
<comment type="caution">
    <text evidence="1">The sequence shown here is derived from an EMBL/GenBank/DDBJ whole genome shotgun (WGS) entry which is preliminary data.</text>
</comment>
<dbReference type="Proteomes" id="UP000319908">
    <property type="component" value="Unassembled WGS sequence"/>
</dbReference>
<evidence type="ECO:0000313" key="1">
    <source>
        <dbReference type="EMBL" id="TWU09831.1"/>
    </source>
</evidence>
<reference evidence="1 2" key="1">
    <citation type="journal article" date="2020" name="Antonie Van Leeuwenhoek">
        <title>Rhodopirellula heiligendammensis sp. nov., Rhodopirellula pilleata sp. nov., and Rhodopirellula solitaria sp. nov. isolated from natural or artificial marine surfaces in Northern Germany and California, USA, and emended description of the genus Rhodopirellula.</title>
        <authorList>
            <person name="Kallscheuer N."/>
            <person name="Wiegand S."/>
            <person name="Jogler M."/>
            <person name="Boedeker C."/>
            <person name="Peeters S.H."/>
            <person name="Rast P."/>
            <person name="Heuer A."/>
            <person name="Jetten M.S.M."/>
            <person name="Rohde M."/>
            <person name="Jogler C."/>
        </authorList>
    </citation>
    <scope>NUCLEOTIDE SEQUENCE [LARGE SCALE GENOMIC DNA]</scope>
    <source>
        <strain evidence="1 2">Poly21</strain>
    </source>
</reference>
<gene>
    <name evidence="1" type="ORF">Poly21_53760</name>
</gene>